<reference evidence="2 3" key="1">
    <citation type="submission" date="2020-08" db="EMBL/GenBank/DDBJ databases">
        <title>Sequencing the genomes of 1000 actinobacteria strains.</title>
        <authorList>
            <person name="Klenk H.-P."/>
        </authorList>
    </citation>
    <scope>NUCLEOTIDE SEQUENCE [LARGE SCALE GENOMIC DNA]</scope>
    <source>
        <strain evidence="2 3">DSM 43150</strain>
    </source>
</reference>
<name>A0A7W7HJ64_9ACTN</name>
<organism evidence="2 3">
    <name type="scientific">Actinoplanes lobatus</name>
    <dbReference type="NCBI Taxonomy" id="113568"/>
    <lineage>
        <taxon>Bacteria</taxon>
        <taxon>Bacillati</taxon>
        <taxon>Actinomycetota</taxon>
        <taxon>Actinomycetes</taxon>
        <taxon>Micromonosporales</taxon>
        <taxon>Micromonosporaceae</taxon>
        <taxon>Actinoplanes</taxon>
    </lineage>
</organism>
<comment type="caution">
    <text evidence="2">The sequence shown here is derived from an EMBL/GenBank/DDBJ whole genome shotgun (WGS) entry which is preliminary data.</text>
</comment>
<gene>
    <name evidence="1" type="ORF">Alo02nite_40020</name>
    <name evidence="2" type="ORF">BJ964_005655</name>
</gene>
<dbReference type="EMBL" id="BOMP01000060">
    <property type="protein sequence ID" value="GIE41104.1"/>
    <property type="molecule type" value="Genomic_DNA"/>
</dbReference>
<keyword evidence="4" id="KW-1185">Reference proteome</keyword>
<evidence type="ECO:0000313" key="1">
    <source>
        <dbReference type="EMBL" id="GIE41104.1"/>
    </source>
</evidence>
<dbReference type="RefSeq" id="WP_188123521.1">
    <property type="nucleotide sequence ID" value="NZ_BOMP01000060.1"/>
</dbReference>
<dbReference type="AlphaFoldDB" id="A0A7W7HJ64"/>
<sequence length="767" mass="83877">MTDSKPLVESLRRRIRAYLDDGDRLGLFDPRSNTEVAELTEFCLAHADSVAVEVVETLAWLHWVRWQVMPDQRDLDIAQALFGQLRDIYPELTPAEFRNPDRTQWPYAGARVLDDLGLDADPAHLDTAIELLEQGLDSVPTGDPDRGVHLMNLANGYIQRFDRAGAAADLDGAVQTALDALRTGRFADLGADVFRETLERAVDRRHDLYHRIDDLDKLIDVARARWRTVAADDPRRVFRAVRLSAVLQDRFERTERRSDLDEAITVERAALIGDRTDLDAALAEIRDEPVGDPDVRLARVVLLSGHGTSLSVRYGLSGVDSDLAAAIVVCRIAVEMMPERPAGPIGLAIALRMRFLIAGDPADLEESIRLARAAGTGLSPGDPEYGHQLAVLSQSLRYRYEHRGDLTDLDEAVSTGRAALGNLAGDDPERVLCAVNLLSALRARAVQRGELSDLNEAVEIGRTGLASLPARHPHRPVCLSNLALSLMDRFEAVHDRSDADEAVEAARTAVEILNPTDPDRQAYHFTLSRILRSRYQDTGRPDDLDGALEAARTAVALAGADLPTRLYALGELSVILTQRFAETEAEADLDEAVEYARLAVDACPPGNPNRAGYLYLLGRVFEAQKQVDSAIDVWRDSVGAGSGPPRNRISAARAWGAAAARRAQWRSARTGYAAAVELIPVQAWRGINRASQELLLADWSGLGADAAACAVHAGPPGEAAQLLEMGRNVLWGQLLETRTALTDSLRKQAPDLAERLDTVRAALDRPL</sequence>
<evidence type="ECO:0000313" key="2">
    <source>
        <dbReference type="EMBL" id="MBB4751494.1"/>
    </source>
</evidence>
<evidence type="ECO:0000313" key="3">
    <source>
        <dbReference type="Proteomes" id="UP000590511"/>
    </source>
</evidence>
<accession>A0A7W7HJ64</accession>
<dbReference type="EMBL" id="JACHNC010000001">
    <property type="protein sequence ID" value="MBB4751494.1"/>
    <property type="molecule type" value="Genomic_DNA"/>
</dbReference>
<dbReference type="SUPFAM" id="SSF48452">
    <property type="entry name" value="TPR-like"/>
    <property type="match status" value="1"/>
</dbReference>
<dbReference type="Gene3D" id="1.25.40.10">
    <property type="entry name" value="Tetratricopeptide repeat domain"/>
    <property type="match status" value="2"/>
</dbReference>
<reference evidence="1 4" key="2">
    <citation type="submission" date="2021-01" db="EMBL/GenBank/DDBJ databases">
        <title>Whole genome shotgun sequence of Actinoplanes lobatus NBRC 12513.</title>
        <authorList>
            <person name="Komaki H."/>
            <person name="Tamura T."/>
        </authorList>
    </citation>
    <scope>NUCLEOTIDE SEQUENCE [LARGE SCALE GENOMIC DNA]</scope>
    <source>
        <strain evidence="1 4">NBRC 12513</strain>
    </source>
</reference>
<dbReference type="InterPro" id="IPR011990">
    <property type="entry name" value="TPR-like_helical_dom_sf"/>
</dbReference>
<proteinExistence type="predicted"/>
<protein>
    <submittedName>
        <fullName evidence="2">Tetratricopeptide (TPR) repeat protein</fullName>
    </submittedName>
</protein>
<dbReference type="Proteomes" id="UP000590511">
    <property type="component" value="Unassembled WGS sequence"/>
</dbReference>
<dbReference type="Proteomes" id="UP000631312">
    <property type="component" value="Unassembled WGS sequence"/>
</dbReference>
<evidence type="ECO:0000313" key="4">
    <source>
        <dbReference type="Proteomes" id="UP000631312"/>
    </source>
</evidence>